<dbReference type="Gene3D" id="3.30.160.40">
    <property type="entry name" value="Porphobilinogen deaminase, C-terminal domain"/>
    <property type="match status" value="1"/>
</dbReference>
<dbReference type="AlphaFoldDB" id="U5CLC5"/>
<accession>U5CLC5</accession>
<dbReference type="Pfam" id="PF03900">
    <property type="entry name" value="Porphobil_deamC"/>
    <property type="match status" value="1"/>
</dbReference>
<dbReference type="HAMAP" id="MF_00260">
    <property type="entry name" value="Porphobil_deam"/>
    <property type="match status" value="1"/>
</dbReference>
<comment type="similarity">
    <text evidence="3 8">Belongs to the HMBS family.</text>
</comment>
<sequence>MKKVIRVGTRGSTLAVKQTELVLKRIKEKNPYIEFEIVKITTKGDKMVDKPVEMLGGKGVFVKEIEKALLRGEIDMAVHSMKDMPYETVPGLLLIPVLERENPQDVLVSRDKVPLKDLRGGAKIATSSLRRKAQITRLAPHVEVIPIRGNIETRIDKMKEQNLDGLILAASGLIRLGLTEIITEYFPTDVMVPAAWQGILAVEFREDFYDVFKTIYPYLYNKKTQIEAEIERKFLKAFGVDCKTPFGVYASYLENGKVNINLFLKKGKEAFKKNLTVNEKDIDRTIDALIKEFGDRI</sequence>
<dbReference type="GO" id="GO:0005737">
    <property type="term" value="C:cytoplasm"/>
    <property type="evidence" value="ECO:0007669"/>
    <property type="project" value="UniProtKB-UniRule"/>
</dbReference>
<dbReference type="InterPro" id="IPR022417">
    <property type="entry name" value="Porphobilin_deaminase_N"/>
</dbReference>
<evidence type="ECO:0000313" key="11">
    <source>
        <dbReference type="EMBL" id="ERM90793.1"/>
    </source>
</evidence>
<keyword evidence="5 8" id="KW-0808">Transferase</keyword>
<dbReference type="GO" id="GO:0004418">
    <property type="term" value="F:hydroxymethylbilane synthase activity"/>
    <property type="evidence" value="ECO:0007669"/>
    <property type="project" value="UniProtKB-UniRule"/>
</dbReference>
<evidence type="ECO:0000313" key="12">
    <source>
        <dbReference type="Proteomes" id="UP000016856"/>
    </source>
</evidence>
<protein>
    <recommendedName>
        <fullName evidence="8">Porphobilinogen deaminase</fullName>
        <shortName evidence="8">PBG</shortName>
        <ecNumber evidence="8">2.5.1.61</ecNumber>
    </recommendedName>
    <alternativeName>
        <fullName evidence="8">Hydroxymethylbilane synthase</fullName>
        <shortName evidence="8">HMBS</shortName>
    </alternativeName>
    <alternativeName>
        <fullName evidence="8">Pre-uroporphyrinogen synthase</fullName>
    </alternativeName>
</protein>
<evidence type="ECO:0000256" key="3">
    <source>
        <dbReference type="ARBA" id="ARBA00005638"/>
    </source>
</evidence>
<evidence type="ECO:0000259" key="9">
    <source>
        <dbReference type="Pfam" id="PF01379"/>
    </source>
</evidence>
<dbReference type="FunFam" id="3.40.190.10:FF:000086">
    <property type="entry name" value="Probable porphobilinogen deaminase"/>
    <property type="match status" value="1"/>
</dbReference>
<dbReference type="PRINTS" id="PR00151">
    <property type="entry name" value="PORPHBDMNASE"/>
</dbReference>
<proteinExistence type="inferred from homology"/>
<evidence type="ECO:0000259" key="10">
    <source>
        <dbReference type="Pfam" id="PF03900"/>
    </source>
</evidence>
<evidence type="ECO:0000256" key="4">
    <source>
        <dbReference type="ARBA" id="ARBA00011245"/>
    </source>
</evidence>
<feature type="domain" description="Porphobilinogen deaminase C-terminal" evidence="10">
    <location>
        <begin position="227"/>
        <end position="265"/>
    </location>
</feature>
<name>U5CLC5_CALSX</name>
<dbReference type="PATRIC" id="fig|1388761.3.peg.2795"/>
<comment type="catalytic activity">
    <reaction evidence="7 8">
        <text>4 porphobilinogen + H2O = hydroxymethylbilane + 4 NH4(+)</text>
        <dbReference type="Rhea" id="RHEA:13185"/>
        <dbReference type="ChEBI" id="CHEBI:15377"/>
        <dbReference type="ChEBI" id="CHEBI:28938"/>
        <dbReference type="ChEBI" id="CHEBI:57845"/>
        <dbReference type="ChEBI" id="CHEBI:58126"/>
        <dbReference type="EC" id="2.5.1.61"/>
    </reaction>
</comment>
<dbReference type="SUPFAM" id="SSF53850">
    <property type="entry name" value="Periplasmic binding protein-like II"/>
    <property type="match status" value="1"/>
</dbReference>
<dbReference type="InterPro" id="IPR000860">
    <property type="entry name" value="HemC"/>
</dbReference>
<comment type="cofactor">
    <cofactor evidence="8">
        <name>dipyrromethane</name>
        <dbReference type="ChEBI" id="CHEBI:60342"/>
    </cofactor>
    <text evidence="8">Binds 1 dipyrromethane group covalently.</text>
</comment>
<comment type="caution">
    <text evidence="11">The sequence shown here is derived from an EMBL/GenBank/DDBJ whole genome shotgun (WGS) entry which is preliminary data.</text>
</comment>
<feature type="domain" description="Porphobilinogen deaminase N-terminal" evidence="9">
    <location>
        <begin position="5"/>
        <end position="207"/>
    </location>
</feature>
<feature type="modified residue" description="S-(dipyrrolylmethanemethyl)cysteine" evidence="8">
    <location>
        <position position="242"/>
    </location>
</feature>
<evidence type="ECO:0000256" key="1">
    <source>
        <dbReference type="ARBA" id="ARBA00002869"/>
    </source>
</evidence>
<dbReference type="RefSeq" id="WP_022588912.1">
    <property type="nucleotide sequence ID" value="NZ_AXDC01000056.1"/>
</dbReference>
<comment type="function">
    <text evidence="1 8">Tetrapolymerization of the monopyrrole PBG into the hydroxymethylbilane pre-uroporphyrinogen in several discrete steps.</text>
</comment>
<dbReference type="NCBIfam" id="TIGR00212">
    <property type="entry name" value="hemC"/>
    <property type="match status" value="1"/>
</dbReference>
<comment type="pathway">
    <text evidence="2">Porphyrin-containing compound metabolism; protoporphyrin-IX biosynthesis; coproporphyrinogen-III from 5-aminolevulinate: step 2/4.</text>
</comment>
<dbReference type="EC" id="2.5.1.61" evidence="8"/>
<dbReference type="Pfam" id="PF01379">
    <property type="entry name" value="Porphobil_deam"/>
    <property type="match status" value="1"/>
</dbReference>
<evidence type="ECO:0000256" key="5">
    <source>
        <dbReference type="ARBA" id="ARBA00022679"/>
    </source>
</evidence>
<dbReference type="InterPro" id="IPR036803">
    <property type="entry name" value="Porphobilinogen_deaminase_C_sf"/>
</dbReference>
<reference evidence="11 12" key="1">
    <citation type="journal article" date="2013" name="Genome Announc.">
        <title>Draft Genome Sequence of an Anaerobic and Extremophilic Bacterium, Caldanaerobacter yonseiensis, Isolated from a Geothermal Hot Stream.</title>
        <authorList>
            <person name="Lee S.J."/>
            <person name="Lee Y.J."/>
            <person name="Park G.S."/>
            <person name="Kim B.C."/>
            <person name="Lee S.J."/>
            <person name="Shin J.H."/>
            <person name="Lee D.W."/>
        </authorList>
    </citation>
    <scope>NUCLEOTIDE SEQUENCE [LARGE SCALE GENOMIC DNA]</scope>
    <source>
        <strain evidence="11 12">KB-1</strain>
    </source>
</reference>
<dbReference type="Proteomes" id="UP000016856">
    <property type="component" value="Unassembled WGS sequence"/>
</dbReference>
<comment type="subunit">
    <text evidence="4 8">Monomer.</text>
</comment>
<dbReference type="GO" id="GO:0006782">
    <property type="term" value="P:protoporphyrinogen IX biosynthetic process"/>
    <property type="evidence" value="ECO:0007669"/>
    <property type="project" value="UniProtKB-UniRule"/>
</dbReference>
<evidence type="ECO:0000256" key="6">
    <source>
        <dbReference type="ARBA" id="ARBA00023244"/>
    </source>
</evidence>
<gene>
    <name evidence="8" type="primary">hemC</name>
    <name evidence="11" type="ORF">O163_13970</name>
</gene>
<dbReference type="PANTHER" id="PTHR11557">
    <property type="entry name" value="PORPHOBILINOGEN DEAMINASE"/>
    <property type="match status" value="1"/>
</dbReference>
<dbReference type="InterPro" id="IPR022418">
    <property type="entry name" value="Porphobilinogen_deaminase_C"/>
</dbReference>
<dbReference type="PIRSF" id="PIRSF001438">
    <property type="entry name" value="4pyrrol_synth_OHMeBilane_synth"/>
    <property type="match status" value="1"/>
</dbReference>
<comment type="miscellaneous">
    <text evidence="8">The porphobilinogen subunits are added to the dipyrromethane group.</text>
</comment>
<organism evidence="11 12">
    <name type="scientific">Caldanaerobacter subterraneus subsp. yonseiensis KB-1</name>
    <dbReference type="NCBI Taxonomy" id="1388761"/>
    <lineage>
        <taxon>Bacteria</taxon>
        <taxon>Bacillati</taxon>
        <taxon>Bacillota</taxon>
        <taxon>Clostridia</taxon>
        <taxon>Thermoanaerobacterales</taxon>
        <taxon>Thermoanaerobacteraceae</taxon>
        <taxon>Caldanaerobacter</taxon>
    </lineage>
</organism>
<dbReference type="SUPFAM" id="SSF54782">
    <property type="entry name" value="Porphobilinogen deaminase (hydroxymethylbilane synthase), C-terminal domain"/>
    <property type="match status" value="1"/>
</dbReference>
<evidence type="ECO:0000256" key="8">
    <source>
        <dbReference type="HAMAP-Rule" id="MF_00260"/>
    </source>
</evidence>
<keyword evidence="6 8" id="KW-0627">Porphyrin biosynthesis</keyword>
<dbReference type="FunFam" id="3.40.190.10:FF:000005">
    <property type="entry name" value="Porphobilinogen deaminase"/>
    <property type="match status" value="1"/>
</dbReference>
<dbReference type="InterPro" id="IPR022419">
    <property type="entry name" value="Porphobilin_deaminase_cofac_BS"/>
</dbReference>
<dbReference type="Gene3D" id="3.40.190.10">
    <property type="entry name" value="Periplasmic binding protein-like II"/>
    <property type="match status" value="2"/>
</dbReference>
<evidence type="ECO:0000256" key="7">
    <source>
        <dbReference type="ARBA" id="ARBA00048169"/>
    </source>
</evidence>
<dbReference type="PROSITE" id="PS00533">
    <property type="entry name" value="PORPHOBILINOGEN_DEAM"/>
    <property type="match status" value="1"/>
</dbReference>
<dbReference type="PANTHER" id="PTHR11557:SF0">
    <property type="entry name" value="PORPHOBILINOGEN DEAMINASE"/>
    <property type="match status" value="1"/>
</dbReference>
<evidence type="ECO:0000256" key="2">
    <source>
        <dbReference type="ARBA" id="ARBA00004735"/>
    </source>
</evidence>
<dbReference type="EMBL" id="AXDC01000056">
    <property type="protein sequence ID" value="ERM90793.1"/>
    <property type="molecule type" value="Genomic_DNA"/>
</dbReference>